<dbReference type="EMBL" id="JADGJH010005401">
    <property type="protein sequence ID" value="KAJ3080733.1"/>
    <property type="molecule type" value="Genomic_DNA"/>
</dbReference>
<evidence type="ECO:0000313" key="2">
    <source>
        <dbReference type="Proteomes" id="UP001211907"/>
    </source>
</evidence>
<keyword evidence="2" id="KW-1185">Reference proteome</keyword>
<gene>
    <name evidence="1" type="ORF">HK100_010076</name>
</gene>
<sequence length="268" mass="29788">MSITTPRINEIAPGLFNIRAPFKLLGGLLNLGTHMNLIRLESGHFVALSTIPLTPDLKSEVDKLTSNGTLLDAVLGTNPYHTIYFQEWFAAYPGVKFYGTPRHVRVFPDIKWEEEGTTGDEVVLNKWAPEIELRIPEGCEFVNPLPESINHFSGVIAFHRASRTIISDDAFHISANPKFVEKAFLGHHKNEISFHLSLIKYALHKTPDASKAFYDWVLKIVEDWDFDNIASAHGGYAIGGAKKQLVVCLEKSKKSLVDFAIANGGAAF</sequence>
<proteinExistence type="predicted"/>
<dbReference type="Proteomes" id="UP001211907">
    <property type="component" value="Unassembled WGS sequence"/>
</dbReference>
<name>A0AAD5SLG9_9FUNG</name>
<dbReference type="PANTHER" id="PTHR33835:SF1">
    <property type="entry name" value="METALLO-BETA-LACTAMASE DOMAIN-CONTAINING PROTEIN"/>
    <property type="match status" value="1"/>
</dbReference>
<protein>
    <recommendedName>
        <fullName evidence="3">DUF4336 domain-containing protein</fullName>
    </recommendedName>
</protein>
<evidence type="ECO:0008006" key="3">
    <source>
        <dbReference type="Google" id="ProtNLM"/>
    </source>
</evidence>
<evidence type="ECO:0000313" key="1">
    <source>
        <dbReference type="EMBL" id="KAJ3080733.1"/>
    </source>
</evidence>
<organism evidence="1 2">
    <name type="scientific">Physocladia obscura</name>
    <dbReference type="NCBI Taxonomy" id="109957"/>
    <lineage>
        <taxon>Eukaryota</taxon>
        <taxon>Fungi</taxon>
        <taxon>Fungi incertae sedis</taxon>
        <taxon>Chytridiomycota</taxon>
        <taxon>Chytridiomycota incertae sedis</taxon>
        <taxon>Chytridiomycetes</taxon>
        <taxon>Chytridiales</taxon>
        <taxon>Chytriomycetaceae</taxon>
        <taxon>Physocladia</taxon>
    </lineage>
</organism>
<comment type="caution">
    <text evidence="1">The sequence shown here is derived from an EMBL/GenBank/DDBJ whole genome shotgun (WGS) entry which is preliminary data.</text>
</comment>
<accession>A0AAD5SLG9</accession>
<dbReference type="InterPro" id="IPR025638">
    <property type="entry name" value="DUF4336"/>
</dbReference>
<reference evidence="1" key="1">
    <citation type="submission" date="2020-05" db="EMBL/GenBank/DDBJ databases">
        <title>Phylogenomic resolution of chytrid fungi.</title>
        <authorList>
            <person name="Stajich J.E."/>
            <person name="Amses K."/>
            <person name="Simmons R."/>
            <person name="Seto K."/>
            <person name="Myers J."/>
            <person name="Bonds A."/>
            <person name="Quandt C.A."/>
            <person name="Barry K."/>
            <person name="Liu P."/>
            <person name="Grigoriev I."/>
            <person name="Longcore J.E."/>
            <person name="James T.Y."/>
        </authorList>
    </citation>
    <scope>NUCLEOTIDE SEQUENCE</scope>
    <source>
        <strain evidence="1">JEL0513</strain>
    </source>
</reference>
<dbReference type="AlphaFoldDB" id="A0AAD5SLG9"/>
<dbReference type="PANTHER" id="PTHR33835">
    <property type="entry name" value="YALI0C07656P"/>
    <property type="match status" value="1"/>
</dbReference>